<keyword evidence="4" id="KW-0456">Lyase</keyword>
<dbReference type="Proteomes" id="UP001242045">
    <property type="component" value="Unassembled WGS sequence"/>
</dbReference>
<dbReference type="EMBL" id="JAUSRD010000007">
    <property type="protein sequence ID" value="MDP9894234.1"/>
    <property type="molecule type" value="Genomic_DNA"/>
</dbReference>
<dbReference type="Pfam" id="PF00291">
    <property type="entry name" value="PALP"/>
    <property type="match status" value="1"/>
</dbReference>
<dbReference type="InterPro" id="IPR010081">
    <property type="entry name" value="DiNH2opropionate_NH3_lyase"/>
</dbReference>
<comment type="caution">
    <text evidence="4">The sequence shown here is derived from an EMBL/GenBank/DDBJ whole genome shotgun (WGS) entry which is preliminary data.</text>
</comment>
<dbReference type="SUPFAM" id="SSF53686">
    <property type="entry name" value="Tryptophan synthase beta subunit-like PLP-dependent enzymes"/>
    <property type="match status" value="1"/>
</dbReference>
<comment type="cofactor">
    <cofactor evidence="1">
        <name>pyridoxal 5'-phosphate</name>
        <dbReference type="ChEBI" id="CHEBI:597326"/>
    </cofactor>
</comment>
<reference evidence="4" key="1">
    <citation type="submission" date="2023-07" db="EMBL/GenBank/DDBJ databases">
        <title>Sorghum-associated microbial communities from plants grown in Nebraska, USA.</title>
        <authorList>
            <person name="Schachtman D."/>
        </authorList>
    </citation>
    <scope>NUCLEOTIDE SEQUENCE</scope>
    <source>
        <strain evidence="4">DS3754</strain>
    </source>
</reference>
<protein>
    <submittedName>
        <fullName evidence="4">Diaminopropionate ammonia-lyase</fullName>
        <ecNumber evidence="4">4.3.1.15</ecNumber>
    </submittedName>
</protein>
<evidence type="ECO:0000313" key="4">
    <source>
        <dbReference type="EMBL" id="MDP9894234.1"/>
    </source>
</evidence>
<name>A0AAW8CUX1_9BURK</name>
<dbReference type="NCBIfam" id="NF006058">
    <property type="entry name" value="PRK08206.1"/>
    <property type="match status" value="1"/>
</dbReference>
<organism evidence="4 5">
    <name type="scientific">Variovorax boronicumulans</name>
    <dbReference type="NCBI Taxonomy" id="436515"/>
    <lineage>
        <taxon>Bacteria</taxon>
        <taxon>Pseudomonadati</taxon>
        <taxon>Pseudomonadota</taxon>
        <taxon>Betaproteobacteria</taxon>
        <taxon>Burkholderiales</taxon>
        <taxon>Comamonadaceae</taxon>
        <taxon>Variovorax</taxon>
    </lineage>
</organism>
<dbReference type="CDD" id="cd00640">
    <property type="entry name" value="Trp-synth-beta_II"/>
    <property type="match status" value="1"/>
</dbReference>
<dbReference type="PANTHER" id="PTHR42937:SF1">
    <property type="entry name" value="DIAMINOPROPIONATE AMMONIA-LYASE"/>
    <property type="match status" value="1"/>
</dbReference>
<keyword evidence="2" id="KW-0663">Pyridoxal phosphate</keyword>
<dbReference type="GO" id="GO:0030170">
    <property type="term" value="F:pyridoxal phosphate binding"/>
    <property type="evidence" value="ECO:0007669"/>
    <property type="project" value="InterPro"/>
</dbReference>
<feature type="domain" description="Tryptophan synthase beta chain-like PALP" evidence="3">
    <location>
        <begin position="40"/>
        <end position="348"/>
    </location>
</feature>
<dbReference type="GO" id="GO:0008838">
    <property type="term" value="F:diaminopropionate ammonia-lyase activity"/>
    <property type="evidence" value="ECO:0007669"/>
    <property type="project" value="UniProtKB-EC"/>
</dbReference>
<accession>A0AAW8CUX1</accession>
<evidence type="ECO:0000259" key="3">
    <source>
        <dbReference type="Pfam" id="PF00291"/>
    </source>
</evidence>
<evidence type="ECO:0000313" key="5">
    <source>
        <dbReference type="Proteomes" id="UP001242045"/>
    </source>
</evidence>
<dbReference type="AlphaFoldDB" id="A0AAW8CUX1"/>
<dbReference type="PANTHER" id="PTHR42937">
    <property type="match status" value="1"/>
</dbReference>
<dbReference type="InterPro" id="IPR001926">
    <property type="entry name" value="TrpB-like_PALP"/>
</dbReference>
<gene>
    <name evidence="4" type="ORF">J2W31_003357</name>
</gene>
<evidence type="ECO:0000256" key="1">
    <source>
        <dbReference type="ARBA" id="ARBA00001933"/>
    </source>
</evidence>
<dbReference type="NCBIfam" id="TIGR01747">
    <property type="entry name" value="diampropi_NH3ly"/>
    <property type="match status" value="1"/>
</dbReference>
<proteinExistence type="predicted"/>
<dbReference type="RefSeq" id="WP_307685413.1">
    <property type="nucleotide sequence ID" value="NZ_JAUSRD010000007.1"/>
</dbReference>
<evidence type="ECO:0000256" key="2">
    <source>
        <dbReference type="ARBA" id="ARBA00022898"/>
    </source>
</evidence>
<dbReference type="Gene3D" id="3.40.50.1100">
    <property type="match status" value="2"/>
</dbReference>
<sequence>MLVINKNATRGAYPGELRDILSIAEARRTRAWLSRWSQLAPEPTPLWQLPDMAEELGVAGIFVKDESKRSALGSFKALGAPAALVRLILRAHPAWDPGALLRGAHAAQLQSLVVVSATDGNHGRALAAAAQSIGVRCVIVLHKHVSVEREAAIAAFGAEIVRIEGNYDASVAHAAALAQENGWQVVSDTSYAGYEDIPRDVMQGYGILADEVMEQQEGTAMFSHVILQGGVGGLAAGVASYLWEQYGEKRPTLIVVEPRQADCLLQSAINGHASNATGTVDSVMAGLACGETSPLAWRFLAPSVDAFLTIEDGDAVEAMRLLARGSAHDSPIVSGESGAAGIAALRVLTLSDDLWRKVRLDVRSKVLLISTEGATAPSVYRDLVGIDADDVLGRQRAPVRF</sequence>
<dbReference type="InterPro" id="IPR036052">
    <property type="entry name" value="TrpB-like_PALP_sf"/>
</dbReference>
<dbReference type="EC" id="4.3.1.15" evidence="4"/>